<evidence type="ECO:0000313" key="3">
    <source>
        <dbReference type="Proteomes" id="UP000265520"/>
    </source>
</evidence>
<dbReference type="EMBL" id="LXQA010856285">
    <property type="protein sequence ID" value="MCI74233.1"/>
    <property type="molecule type" value="Genomic_DNA"/>
</dbReference>
<comment type="caution">
    <text evidence="2">The sequence shown here is derived from an EMBL/GenBank/DDBJ whole genome shotgun (WGS) entry which is preliminary data.</text>
</comment>
<sequence length="22" mass="2596">MSIDNNLPADRHPERRLKASFK</sequence>
<reference evidence="2 3" key="1">
    <citation type="journal article" date="2018" name="Front. Plant Sci.">
        <title>Red Clover (Trifolium pratense) and Zigzag Clover (T. medium) - A Picture of Genomic Similarities and Differences.</title>
        <authorList>
            <person name="Dluhosova J."/>
            <person name="Istvanek J."/>
            <person name="Nedelnik J."/>
            <person name="Repkova J."/>
        </authorList>
    </citation>
    <scope>NUCLEOTIDE SEQUENCE [LARGE SCALE GENOMIC DNA]</scope>
    <source>
        <strain evidence="3">cv. 10/8</strain>
        <tissue evidence="2">Leaf</tissue>
    </source>
</reference>
<feature type="compositionally biased region" description="Basic and acidic residues" evidence="1">
    <location>
        <begin position="9"/>
        <end position="22"/>
    </location>
</feature>
<keyword evidence="3" id="KW-1185">Reference proteome</keyword>
<dbReference type="AlphaFoldDB" id="A0A392UKR9"/>
<protein>
    <submittedName>
        <fullName evidence="2">Uncharacterized protein</fullName>
    </submittedName>
</protein>
<name>A0A392UKR9_9FABA</name>
<proteinExistence type="predicted"/>
<organism evidence="2 3">
    <name type="scientific">Trifolium medium</name>
    <dbReference type="NCBI Taxonomy" id="97028"/>
    <lineage>
        <taxon>Eukaryota</taxon>
        <taxon>Viridiplantae</taxon>
        <taxon>Streptophyta</taxon>
        <taxon>Embryophyta</taxon>
        <taxon>Tracheophyta</taxon>
        <taxon>Spermatophyta</taxon>
        <taxon>Magnoliopsida</taxon>
        <taxon>eudicotyledons</taxon>
        <taxon>Gunneridae</taxon>
        <taxon>Pentapetalae</taxon>
        <taxon>rosids</taxon>
        <taxon>fabids</taxon>
        <taxon>Fabales</taxon>
        <taxon>Fabaceae</taxon>
        <taxon>Papilionoideae</taxon>
        <taxon>50 kb inversion clade</taxon>
        <taxon>NPAAA clade</taxon>
        <taxon>Hologalegina</taxon>
        <taxon>IRL clade</taxon>
        <taxon>Trifolieae</taxon>
        <taxon>Trifolium</taxon>
    </lineage>
</organism>
<dbReference type="Proteomes" id="UP000265520">
    <property type="component" value="Unassembled WGS sequence"/>
</dbReference>
<accession>A0A392UKR9</accession>
<feature type="non-terminal residue" evidence="2">
    <location>
        <position position="22"/>
    </location>
</feature>
<feature type="region of interest" description="Disordered" evidence="1">
    <location>
        <begin position="1"/>
        <end position="22"/>
    </location>
</feature>
<evidence type="ECO:0000256" key="1">
    <source>
        <dbReference type="SAM" id="MobiDB-lite"/>
    </source>
</evidence>
<evidence type="ECO:0000313" key="2">
    <source>
        <dbReference type="EMBL" id="MCI74233.1"/>
    </source>
</evidence>